<dbReference type="Pfam" id="PF02909">
    <property type="entry name" value="TetR_C_1"/>
    <property type="match status" value="1"/>
</dbReference>
<dbReference type="Gene3D" id="1.10.357.10">
    <property type="entry name" value="Tetracycline Repressor, domain 2"/>
    <property type="match status" value="1"/>
</dbReference>
<evidence type="ECO:0000313" key="6">
    <source>
        <dbReference type="EMBL" id="NRN65473.1"/>
    </source>
</evidence>
<reference evidence="6 7" key="1">
    <citation type="submission" date="2020-01" db="EMBL/GenBank/DDBJ databases">
        <title>Kibdelosporangium persica a novel Actinomycetes from a hot desert in Iran.</title>
        <authorList>
            <person name="Safaei N."/>
            <person name="Zaburannyi N."/>
            <person name="Mueller R."/>
            <person name="Wink J."/>
        </authorList>
    </citation>
    <scope>NUCLEOTIDE SEQUENCE [LARGE SCALE GENOMIC DNA]</scope>
    <source>
        <strain evidence="6 7">4NS15</strain>
    </source>
</reference>
<protein>
    <submittedName>
        <fullName evidence="6">TetR family transcriptional regulator</fullName>
    </submittedName>
</protein>
<dbReference type="SUPFAM" id="SSF48498">
    <property type="entry name" value="Tetracyclin repressor-like, C-terminal domain"/>
    <property type="match status" value="1"/>
</dbReference>
<accession>A0ABX2F3P1</accession>
<evidence type="ECO:0000256" key="2">
    <source>
        <dbReference type="ARBA" id="ARBA00023125"/>
    </source>
</evidence>
<dbReference type="InterPro" id="IPR036271">
    <property type="entry name" value="Tet_transcr_reg_TetR-rel_C_sf"/>
</dbReference>
<sequence>MARPSLSREQIVSAAIEVADEGGLDAVTMRLVGQRLNASGMALYRHVANREALIEAMVDAVVGEFAYPEPRPPHWRDALAALANQDWRSYFAHPWFLAATATCRPVLGPKMLAAMEWALASFDGLDVTALEKLHLLSIVTSYGQGLALTWTQPDREGSGQYWREQLRGVGHRRLEAIPAELGDDVELDLDRQFAFGLERVLDGIEMYLTSPPARRP</sequence>
<keyword evidence="7" id="KW-1185">Reference proteome</keyword>
<keyword evidence="1" id="KW-0805">Transcription regulation</keyword>
<dbReference type="PANTHER" id="PTHR30055:SF151">
    <property type="entry name" value="TRANSCRIPTIONAL REGULATORY PROTEIN"/>
    <property type="match status" value="1"/>
</dbReference>
<comment type="caution">
    <text evidence="6">The sequence shown here is derived from an EMBL/GenBank/DDBJ whole genome shotgun (WGS) entry which is preliminary data.</text>
</comment>
<evidence type="ECO:0000313" key="7">
    <source>
        <dbReference type="Proteomes" id="UP000763557"/>
    </source>
</evidence>
<evidence type="ECO:0000256" key="3">
    <source>
        <dbReference type="ARBA" id="ARBA00023163"/>
    </source>
</evidence>
<dbReference type="InterPro" id="IPR050109">
    <property type="entry name" value="HTH-type_TetR-like_transc_reg"/>
</dbReference>
<evidence type="ECO:0000256" key="4">
    <source>
        <dbReference type="PROSITE-ProRule" id="PRU00335"/>
    </source>
</evidence>
<dbReference type="InterPro" id="IPR001647">
    <property type="entry name" value="HTH_TetR"/>
</dbReference>
<dbReference type="Proteomes" id="UP000763557">
    <property type="component" value="Unassembled WGS sequence"/>
</dbReference>
<dbReference type="Pfam" id="PF00440">
    <property type="entry name" value="TetR_N"/>
    <property type="match status" value="1"/>
</dbReference>
<proteinExistence type="predicted"/>
<dbReference type="InterPro" id="IPR004111">
    <property type="entry name" value="Repressor_TetR_C"/>
</dbReference>
<dbReference type="Gene3D" id="1.10.10.60">
    <property type="entry name" value="Homeodomain-like"/>
    <property type="match status" value="1"/>
</dbReference>
<feature type="DNA-binding region" description="H-T-H motif" evidence="4">
    <location>
        <begin position="28"/>
        <end position="47"/>
    </location>
</feature>
<dbReference type="EMBL" id="JAAATY010000006">
    <property type="protein sequence ID" value="NRN65473.1"/>
    <property type="molecule type" value="Genomic_DNA"/>
</dbReference>
<evidence type="ECO:0000259" key="5">
    <source>
        <dbReference type="PROSITE" id="PS50977"/>
    </source>
</evidence>
<dbReference type="PROSITE" id="PS50977">
    <property type="entry name" value="HTH_TETR_2"/>
    <property type="match status" value="1"/>
</dbReference>
<organism evidence="6 7">
    <name type="scientific">Kibdelosporangium persicum</name>
    <dbReference type="NCBI Taxonomy" id="2698649"/>
    <lineage>
        <taxon>Bacteria</taxon>
        <taxon>Bacillati</taxon>
        <taxon>Actinomycetota</taxon>
        <taxon>Actinomycetes</taxon>
        <taxon>Pseudonocardiales</taxon>
        <taxon>Pseudonocardiaceae</taxon>
        <taxon>Kibdelosporangium</taxon>
    </lineage>
</organism>
<dbReference type="InterPro" id="IPR009057">
    <property type="entry name" value="Homeodomain-like_sf"/>
</dbReference>
<evidence type="ECO:0000256" key="1">
    <source>
        <dbReference type="ARBA" id="ARBA00023015"/>
    </source>
</evidence>
<keyword evidence="2 4" id="KW-0238">DNA-binding</keyword>
<gene>
    <name evidence="6" type="ORF">GC106_26840</name>
</gene>
<keyword evidence="3" id="KW-0804">Transcription</keyword>
<dbReference type="PANTHER" id="PTHR30055">
    <property type="entry name" value="HTH-TYPE TRANSCRIPTIONAL REGULATOR RUTR"/>
    <property type="match status" value="1"/>
</dbReference>
<dbReference type="RefSeq" id="WP_173129515.1">
    <property type="nucleotide sequence ID" value="NZ_CBCSGW010000031.1"/>
</dbReference>
<feature type="domain" description="HTH tetR-type" evidence="5">
    <location>
        <begin position="5"/>
        <end position="65"/>
    </location>
</feature>
<dbReference type="SUPFAM" id="SSF46689">
    <property type="entry name" value="Homeodomain-like"/>
    <property type="match status" value="1"/>
</dbReference>
<name>A0ABX2F3P1_9PSEU</name>